<gene>
    <name evidence="1" type="ORF">NPX36_11565</name>
</gene>
<dbReference type="EMBL" id="CP102382">
    <property type="protein sequence ID" value="UUV20949.1"/>
    <property type="molecule type" value="Genomic_DNA"/>
</dbReference>
<evidence type="ECO:0000313" key="2">
    <source>
        <dbReference type="Proteomes" id="UP001317001"/>
    </source>
</evidence>
<keyword evidence="2" id="KW-1185">Reference proteome</keyword>
<dbReference type="Proteomes" id="UP001317001">
    <property type="component" value="Chromosome"/>
</dbReference>
<organism evidence="1 2">
    <name type="scientific">Paenimyroides aestuarii</name>
    <dbReference type="NCBI Taxonomy" id="2968490"/>
    <lineage>
        <taxon>Bacteria</taxon>
        <taxon>Pseudomonadati</taxon>
        <taxon>Bacteroidota</taxon>
        <taxon>Flavobacteriia</taxon>
        <taxon>Flavobacteriales</taxon>
        <taxon>Flavobacteriaceae</taxon>
        <taxon>Paenimyroides</taxon>
    </lineage>
</organism>
<accession>A0ABY5NQU9</accession>
<protein>
    <submittedName>
        <fullName evidence="1">Uncharacterized protein</fullName>
    </submittedName>
</protein>
<name>A0ABY5NQU9_9FLAO</name>
<dbReference type="PROSITE" id="PS51257">
    <property type="entry name" value="PROKAR_LIPOPROTEIN"/>
    <property type="match status" value="1"/>
</dbReference>
<reference evidence="1 2" key="1">
    <citation type="submission" date="2022-08" db="EMBL/GenBank/DDBJ databases">
        <title>Myroides zhujiangensis sp. nov., a novel bacterium isolated from sediment in the Pearl River Estuary.</title>
        <authorList>
            <person name="Cui L."/>
        </authorList>
    </citation>
    <scope>NUCLEOTIDE SEQUENCE [LARGE SCALE GENOMIC DNA]</scope>
    <source>
        <strain evidence="1 2">SCSIO 72103</strain>
    </source>
</reference>
<evidence type="ECO:0000313" key="1">
    <source>
        <dbReference type="EMBL" id="UUV20949.1"/>
    </source>
</evidence>
<dbReference type="RefSeq" id="WP_257498865.1">
    <property type="nucleotide sequence ID" value="NZ_CP102382.1"/>
</dbReference>
<sequence length="135" mass="15287">MKKIAVLFLATTFIGCNTDIYDGDTRIIVEGKLIYNNAPLQGVEVNVYPVYNQPTNGSITALYPSEININSKWISVSKTKTDASGTISFSIPRNEETNVYVIRITHNNDYRYFGYISNYNTNNYYVNLGTLNYSL</sequence>
<proteinExistence type="predicted"/>